<evidence type="ECO:0000256" key="2">
    <source>
        <dbReference type="ARBA" id="ARBA00022737"/>
    </source>
</evidence>
<evidence type="ECO:0000313" key="4">
    <source>
        <dbReference type="Proteomes" id="UP000187209"/>
    </source>
</evidence>
<dbReference type="PANTHER" id="PTHR46093">
    <property type="entry name" value="ACYL-COA-BINDING DOMAIN-CONTAINING PROTEIN 5"/>
    <property type="match status" value="1"/>
</dbReference>
<evidence type="ECO:0000256" key="1">
    <source>
        <dbReference type="ARBA" id="ARBA00022441"/>
    </source>
</evidence>
<proteinExistence type="predicted"/>
<keyword evidence="2" id="KW-0677">Repeat</keyword>
<dbReference type="Proteomes" id="UP000187209">
    <property type="component" value="Unassembled WGS sequence"/>
</dbReference>
<dbReference type="AlphaFoldDB" id="A0A1R2AQD9"/>
<dbReference type="SUPFAM" id="SSF117281">
    <property type="entry name" value="Kelch motif"/>
    <property type="match status" value="2"/>
</dbReference>
<dbReference type="Pfam" id="PF01344">
    <property type="entry name" value="Kelch_1"/>
    <property type="match status" value="2"/>
</dbReference>
<accession>A0A1R2AQD9</accession>
<dbReference type="Pfam" id="PF24681">
    <property type="entry name" value="Kelch_KLHDC2_KLHL20_DRC7"/>
    <property type="match status" value="1"/>
</dbReference>
<dbReference type="OrthoDB" id="300231at2759"/>
<reference evidence="3 4" key="1">
    <citation type="submission" date="2016-11" db="EMBL/GenBank/DDBJ databases">
        <title>The macronuclear genome of Stentor coeruleus: a giant cell with tiny introns.</title>
        <authorList>
            <person name="Slabodnick M."/>
            <person name="Ruby J.G."/>
            <person name="Reiff S.B."/>
            <person name="Swart E.C."/>
            <person name="Gosai S."/>
            <person name="Prabakaran S."/>
            <person name="Witkowska E."/>
            <person name="Larue G.E."/>
            <person name="Fisher S."/>
            <person name="Freeman R.M."/>
            <person name="Gunawardena J."/>
            <person name="Chu W."/>
            <person name="Stover N.A."/>
            <person name="Gregory B.D."/>
            <person name="Nowacki M."/>
            <person name="Derisi J."/>
            <person name="Roy S.W."/>
            <person name="Marshall W.F."/>
            <person name="Sood P."/>
        </authorList>
    </citation>
    <scope>NUCLEOTIDE SEQUENCE [LARGE SCALE GENOMIC DNA]</scope>
    <source>
        <strain evidence="3">WM001</strain>
    </source>
</reference>
<dbReference type="EMBL" id="MPUH01001648">
    <property type="protein sequence ID" value="OMJ66727.1"/>
    <property type="molecule type" value="Genomic_DNA"/>
</dbReference>
<dbReference type="InterPro" id="IPR006652">
    <property type="entry name" value="Kelch_1"/>
</dbReference>
<protein>
    <submittedName>
        <fullName evidence="3">Uncharacterized protein</fullName>
    </submittedName>
</protein>
<keyword evidence="4" id="KW-1185">Reference proteome</keyword>
<evidence type="ECO:0000313" key="3">
    <source>
        <dbReference type="EMBL" id="OMJ66727.1"/>
    </source>
</evidence>
<gene>
    <name evidence="3" type="ORF">SteCoe_36331</name>
</gene>
<dbReference type="InterPro" id="IPR015915">
    <property type="entry name" value="Kelch-typ_b-propeller"/>
</dbReference>
<dbReference type="PANTHER" id="PTHR46093:SF18">
    <property type="entry name" value="FIBRONECTIN TYPE-III DOMAIN-CONTAINING PROTEIN"/>
    <property type="match status" value="1"/>
</dbReference>
<organism evidence="3 4">
    <name type="scientific">Stentor coeruleus</name>
    <dbReference type="NCBI Taxonomy" id="5963"/>
    <lineage>
        <taxon>Eukaryota</taxon>
        <taxon>Sar</taxon>
        <taxon>Alveolata</taxon>
        <taxon>Ciliophora</taxon>
        <taxon>Postciliodesmatophora</taxon>
        <taxon>Heterotrichea</taxon>
        <taxon>Heterotrichida</taxon>
        <taxon>Stentoridae</taxon>
        <taxon>Stentor</taxon>
    </lineage>
</organism>
<comment type="caution">
    <text evidence="3">The sequence shown here is derived from an EMBL/GenBank/DDBJ whole genome shotgun (WGS) entry which is preliminary data.</text>
</comment>
<name>A0A1R2AQD9_9CILI</name>
<keyword evidence="1" id="KW-0880">Kelch repeat</keyword>
<sequence>MERKPGRSLTLGTEFVKNIKGVWKEITTQGSLPRRRSYHTAVSWRSTLFILGGQDLREGALEGLWMLRIDSVNPDAERWVKLKIQGGPGAISRHTAVVFQNLMYVYGGTNTIVQYNTLYILDLEKMIWRTIRQLDEDNPPKMDSHSCVVYNSNLVFFGGYVSGYRSSILHLFDTSTELWDKKDLNGPCPRSNHSASVFQKNMYVFGGFDEDHSTLNDFWRLNLETWTWHPLPLRGDAPAARSGHSTLIYRNNLILFGGIKEIGHETNELFYCNIEDLVWVLIFHTEATLHKPRLSKNLEVKSPSHLPRKSIDLSKIAAIQKEEVKEIANPMLKENEKVIPVPCARDGHSACVVDEKMYVFGGDKHQMSFNDLYAYSLIE</sequence>
<dbReference type="Gene3D" id="2.120.10.80">
    <property type="entry name" value="Kelch-type beta propeller"/>
    <property type="match status" value="2"/>
</dbReference>